<keyword evidence="2" id="KW-1185">Reference proteome</keyword>
<dbReference type="SUPFAM" id="SSF158791">
    <property type="entry name" value="MgtE N-terminal domain-like"/>
    <property type="match status" value="1"/>
</dbReference>
<reference evidence="2" key="1">
    <citation type="submission" date="2017-06" db="EMBL/GenBank/DDBJ databases">
        <authorList>
            <person name="Varghese N."/>
            <person name="Submissions S."/>
        </authorList>
    </citation>
    <scope>NUCLEOTIDE SEQUENCE [LARGE SCALE GENOMIC DNA]</scope>
    <source>
        <strain evidence="2">CIP 108523</strain>
    </source>
</reference>
<proteinExistence type="predicted"/>
<protein>
    <submittedName>
        <fullName evidence="1">Uncharacterized protein</fullName>
    </submittedName>
</protein>
<evidence type="ECO:0000313" key="1">
    <source>
        <dbReference type="EMBL" id="SNS58071.1"/>
    </source>
</evidence>
<dbReference type="Proteomes" id="UP000242915">
    <property type="component" value="Unassembled WGS sequence"/>
</dbReference>
<organism evidence="1 2">
    <name type="scientific">Pseudomonas segetis</name>
    <dbReference type="NCBI Taxonomy" id="298908"/>
    <lineage>
        <taxon>Bacteria</taxon>
        <taxon>Pseudomonadati</taxon>
        <taxon>Pseudomonadota</taxon>
        <taxon>Gammaproteobacteria</taxon>
        <taxon>Pseudomonadales</taxon>
        <taxon>Pseudomonadaceae</taxon>
        <taxon>Pseudomonas</taxon>
    </lineage>
</organism>
<name>A0A239FMM6_9PSED</name>
<evidence type="ECO:0000313" key="2">
    <source>
        <dbReference type="Proteomes" id="UP000242915"/>
    </source>
</evidence>
<accession>A0A239FMM6</accession>
<dbReference type="AlphaFoldDB" id="A0A239FMM6"/>
<gene>
    <name evidence="1" type="ORF">SAMN05216255_2692</name>
</gene>
<sequence length="224" mass="25113">MPDSAQISVAVRLLMACRGRIPLPFKRAILGRIRPKQAAEFVTQLSTEQFSRLTQSMPMPLIAQVVRYLQPQAIREDYMILPEEFHIELTQELCKISAFSTAADFANFLSAAQLKLLFFALNNEAYVVSILEHMDNLPVAGQGLRGCSTDFLARLVEEAAQRRNMEAVARVIGMLSMQRQASVCARLSPLALIQLLPKLLPLSNNQLSRYLPPKLVEVIEARPH</sequence>
<dbReference type="EMBL" id="FZOG01000003">
    <property type="protein sequence ID" value="SNS58071.1"/>
    <property type="molecule type" value="Genomic_DNA"/>
</dbReference>
<dbReference type="RefSeq" id="WP_010487764.1">
    <property type="nucleotide sequence ID" value="NZ_FZOG01000003.1"/>
</dbReference>